<dbReference type="GeneID" id="40318888"/>
<dbReference type="EMBL" id="MKKU01000302">
    <property type="protein sequence ID" value="RNF16165.1"/>
    <property type="molecule type" value="Genomic_DNA"/>
</dbReference>
<protein>
    <submittedName>
        <fullName evidence="1">Uncharacterized protein</fullName>
    </submittedName>
</protein>
<comment type="caution">
    <text evidence="1">The sequence shown here is derived from an EMBL/GenBank/DDBJ whole genome shotgun (WGS) entry which is preliminary data.</text>
</comment>
<sequence length="121" mass="13147">MKCATGWRGLCVLGVLVGEGNHALELPHDGAALCCVQPRTRKNSVYCAGACRPHFRKPAEALTTQTNAHFRDQRGQQATPRHAAAPTQEKVLALAGTTKFRILTQRTVPAEGRNARPHCHS</sequence>
<keyword evidence="2" id="KW-1185">Reference proteome</keyword>
<dbReference type="RefSeq" id="XP_029227716.1">
    <property type="nucleotide sequence ID" value="XM_029372178.1"/>
</dbReference>
<gene>
    <name evidence="1" type="ORF">Tco025E_05277</name>
</gene>
<dbReference type="AlphaFoldDB" id="A0A3R7PBY4"/>
<reference evidence="1 2" key="1">
    <citation type="journal article" date="2018" name="BMC Genomics">
        <title>Genomic comparison of Trypanosoma conorhini and Trypanosoma rangeli to Trypanosoma cruzi strains of high and low virulence.</title>
        <authorList>
            <person name="Bradwell K.R."/>
            <person name="Koparde V.N."/>
            <person name="Matveyev A.V."/>
            <person name="Serrano M.G."/>
            <person name="Alves J.M."/>
            <person name="Parikh H."/>
            <person name="Huang B."/>
            <person name="Lee V."/>
            <person name="Espinosa-Alvarez O."/>
            <person name="Ortiz P.A."/>
            <person name="Costa-Martins A.G."/>
            <person name="Teixeira M.M."/>
            <person name="Buck G.A."/>
        </authorList>
    </citation>
    <scope>NUCLEOTIDE SEQUENCE [LARGE SCALE GENOMIC DNA]</scope>
    <source>
        <strain evidence="1 2">025E</strain>
    </source>
</reference>
<proteinExistence type="predicted"/>
<name>A0A3R7PBY4_9TRYP</name>
<dbReference type="Proteomes" id="UP000284403">
    <property type="component" value="Unassembled WGS sequence"/>
</dbReference>
<accession>A0A3R7PBY4</accession>
<organism evidence="1 2">
    <name type="scientific">Trypanosoma conorhini</name>
    <dbReference type="NCBI Taxonomy" id="83891"/>
    <lineage>
        <taxon>Eukaryota</taxon>
        <taxon>Discoba</taxon>
        <taxon>Euglenozoa</taxon>
        <taxon>Kinetoplastea</taxon>
        <taxon>Metakinetoplastina</taxon>
        <taxon>Trypanosomatida</taxon>
        <taxon>Trypanosomatidae</taxon>
        <taxon>Trypanosoma</taxon>
    </lineage>
</organism>
<evidence type="ECO:0000313" key="1">
    <source>
        <dbReference type="EMBL" id="RNF16165.1"/>
    </source>
</evidence>
<evidence type="ECO:0000313" key="2">
    <source>
        <dbReference type="Proteomes" id="UP000284403"/>
    </source>
</evidence>